<dbReference type="GO" id="GO:0006405">
    <property type="term" value="P:RNA export from nucleus"/>
    <property type="evidence" value="ECO:0007669"/>
    <property type="project" value="TreeGrafter"/>
</dbReference>
<dbReference type="EMBL" id="BCMY01000006">
    <property type="protein sequence ID" value="GAQ41820.1"/>
    <property type="molecule type" value="Genomic_DNA"/>
</dbReference>
<comment type="subcellular location">
    <subcellularLocation>
        <location evidence="1">Nucleus</location>
        <location evidence="1">Nuclear pore complex</location>
    </subcellularLocation>
</comment>
<dbReference type="PaxDb" id="5061-CADANGAP00006801"/>
<name>A0A100IID3_ASPNG</name>
<dbReference type="VEuPathDB" id="FungiDB:ATCC64974_101690"/>
<proteinExistence type="inferred from homology"/>
<keyword evidence="5" id="KW-0811">Translocation</keyword>
<dbReference type="InterPro" id="IPR048883">
    <property type="entry name" value="Nup188_N-subdom_III"/>
</dbReference>
<keyword evidence="4" id="KW-0653">Protein transport</keyword>
<feature type="domain" description="Nucleoporin Nup188 N-terminal" evidence="11">
    <location>
        <begin position="173"/>
        <end position="483"/>
    </location>
</feature>
<evidence type="ECO:0000313" key="15">
    <source>
        <dbReference type="Proteomes" id="UP000068243"/>
    </source>
</evidence>
<dbReference type="InterPro" id="IPR044840">
    <property type="entry name" value="Nup188"/>
</dbReference>
<dbReference type="InterPro" id="IPR018864">
    <property type="entry name" value="Nucleoporin_Nup188_N"/>
</dbReference>
<evidence type="ECO:0000256" key="4">
    <source>
        <dbReference type="ARBA" id="ARBA00022927"/>
    </source>
</evidence>
<organism evidence="14 15">
    <name type="scientific">Aspergillus niger</name>
    <dbReference type="NCBI Taxonomy" id="5061"/>
    <lineage>
        <taxon>Eukaryota</taxon>
        <taxon>Fungi</taxon>
        <taxon>Dikarya</taxon>
        <taxon>Ascomycota</taxon>
        <taxon>Pezizomycotina</taxon>
        <taxon>Eurotiomycetes</taxon>
        <taxon>Eurotiomycetidae</taxon>
        <taxon>Eurotiales</taxon>
        <taxon>Aspergillaceae</taxon>
        <taxon>Aspergillus</taxon>
        <taxon>Aspergillus subgen. Circumdati</taxon>
    </lineage>
</organism>
<dbReference type="GO" id="GO:0051028">
    <property type="term" value="P:mRNA transport"/>
    <property type="evidence" value="ECO:0007669"/>
    <property type="project" value="UniProtKB-KW"/>
</dbReference>
<evidence type="ECO:0000256" key="10">
    <source>
        <dbReference type="SAM" id="Coils"/>
    </source>
</evidence>
<dbReference type="GO" id="GO:0017056">
    <property type="term" value="F:structural constituent of nuclear pore"/>
    <property type="evidence" value="ECO:0007669"/>
    <property type="project" value="InterPro"/>
</dbReference>
<accession>A0A100IID3</accession>
<protein>
    <recommendedName>
        <fullName evidence="9">Nucleoporin NUP188</fullName>
    </recommendedName>
</protein>
<dbReference type="PANTHER" id="PTHR31431:SF1">
    <property type="entry name" value="NUCLEOPORIN NUP188"/>
    <property type="match status" value="1"/>
</dbReference>
<evidence type="ECO:0000259" key="11">
    <source>
        <dbReference type="Pfam" id="PF10487"/>
    </source>
</evidence>
<evidence type="ECO:0000259" key="12">
    <source>
        <dbReference type="Pfam" id="PF18378"/>
    </source>
</evidence>
<sequence length="1837" mass="203231">MAPVPEAYFPSLDKCFSGDVQLLSWKRAFLHICKIDSNVEDVERLHAFLSHPDSVQILSNCLTGFPSPSTKSKSDFESKTAAINVETNAQSSYDLKEIKADALWLSEKAGIDEISALRLTVLEWQTRPATRLLNRFADEETTSLQSAAGGDNLRVSLAGPALAEIFNQKAAHVDEASDFSSETSRRLRLRSLYLSERSHVVKVACKLLALYLRDNQEPASQRSSDLPSQQLSKLGDTVFNGKSKGEGWRTFNKSCVEAVRSRLSSLDSGGGWLGATESSQEIEELWATILVEEVVHITQMLFLQLQASREIPGAELLLSWLRLMVDYNFLEPLRVVSAALSCLPHDLVANYKKPCQNPLELLVPLQGFVSLTTLAFLKLSLSVPSIINNSSHKGPSAEAPYYLSKEEIGQINELFLTAGVESKIANPAAFSWGLIMHTMRELALSDRESRELEQFHSAVDSFQSNTPHSNPSKASEITLYEELLENARTPTCTADEAITLLSSDAMKDMVFETVLVLATKVGATSAVTDILTSQWIQLVLLDFIRTTVVYLDYSPEIVGSTLAVLQGSPVESQWFHGAPLNPISDPRSVFVKDDALMDNIFRIARSRFPYETVPFLQLCRALVSKDLVNEEGLPVILGELENMDSFTQVVPHGFQGYETIREDENANFVTLVQSLPMVGTSPRRQLTDQETSNALVVTGSSQIPSSAIGQVVSESRPAVVMWHHQYSCLSYLGSWLEEWNENGGFSAGYGENSVADSIGLLADLLFAAKDSQVQSGDGSSAKRILEIASDGLSRQSDIISLVFEIFERNLPNIGPRTGSDIVMETTIACLRFICVLIDVLPGRVWPLLSRSSLLGSDGKGGILTAIISATEVTSGDYPFLLGCVRLFQAVVDDAASRAVLRRSPNGPNGKAILPSDFTAGVPSHMLRGTLLNFVRVMVEVYNSNGNWRFNVPEQKLEISTKLATVFERILYYAYGTNEITKLDTKITGVFSSSATYLLSVLRPQSAADLPFNSILRLIVDGLQTPSTLYLRYMIFVQRQVLATLDLSIRLLQAAQLLEQPLSLLEDQLFKATPALIKLYALDDAYRLPVASLLNVLITGAALDPANEPPSLVGHLGAESACLFLDVLSQFDKPLSDSNLRLSIWHLLTTLVSKRQQWLAVYILTGTSPRQSLRKTDTDKGAAMRGTPFLKIALDMLSHIEQLDLQLAVALLEFVSHAQENWPWATPELKKHSLFFTSLVNYVSKLKISSLTIKEQISATRIAAVVADICAVYLHSAKEMQDRGFYKTLIPLVSWYSKDAVDVSGYNASLHANLKKNFEMRYPGCKLVDFKRTPLQSRYLGQDYYYDIQLGKKLLSYDFAWTGSRNQGFAEEFQRANLNLSLVEAQVSLLHSWKFFAVEHCADFMADREVQKSMAVVVQSCLEANTRGVPQEAIFERIQQTRVEFAQALLQRLVAIGAKGAEVFGLLKIVWDALRTRRATYEDALINDDTEYYRSLLNVLFLALQFHLDSPSRTAPETITKKPEVSSDLGIIVEIVKVVVAQGFKALTTYLHDQPDKCTPKDFAILIAILQSSLQVKHVDRLFEHIVYHVADNDTARLATSLFSWADQLAVAGDPVYGDLSMSLLVKMSTIPMLAEHLAVEVVLSRLSTCRLTNILRDSKGFGPFDPVPRLYSIWTGGILPLCLNLLYHVVRTAPEVAAFLNQFEGQLKRAADSFAAGRTTASASRISLSMVSEAYSLALISYILTRFREAGASLGIDAQSIQELKWDKAQVKEDIEELLERKQNLRARIVATSEKELELSRQKPVDAASGAQSRLEEKIVSELKATLACLGGDGDEA</sequence>
<evidence type="ECO:0000256" key="6">
    <source>
        <dbReference type="ARBA" id="ARBA00023132"/>
    </source>
</evidence>
<dbReference type="Gene3D" id="1.25.10.70">
    <property type="match status" value="1"/>
</dbReference>
<keyword evidence="7" id="KW-0539">Nucleus</keyword>
<comment type="caution">
    <text evidence="14">The sequence shown here is derived from an EMBL/GenBank/DDBJ whole genome shotgun (WGS) entry which is preliminary data.</text>
</comment>
<comment type="similarity">
    <text evidence="8">Belongs to the Nup188 family.</text>
</comment>
<keyword evidence="10" id="KW-0175">Coiled coil</keyword>
<keyword evidence="6" id="KW-0906">Nuclear pore complex</keyword>
<evidence type="ECO:0000256" key="1">
    <source>
        <dbReference type="ARBA" id="ARBA00004567"/>
    </source>
</evidence>
<feature type="domain" description="Nucleoporin Nup188 N-terminal subdomain III" evidence="13">
    <location>
        <begin position="719"/>
        <end position="1165"/>
    </location>
</feature>
<evidence type="ECO:0000313" key="14">
    <source>
        <dbReference type="EMBL" id="GAQ41820.1"/>
    </source>
</evidence>
<evidence type="ECO:0000256" key="9">
    <source>
        <dbReference type="ARBA" id="ARBA00040174"/>
    </source>
</evidence>
<dbReference type="GO" id="GO:0006606">
    <property type="term" value="P:protein import into nucleus"/>
    <property type="evidence" value="ECO:0007669"/>
    <property type="project" value="TreeGrafter"/>
</dbReference>
<dbReference type="VEuPathDB" id="FungiDB:An08g06090"/>
<feature type="coiled-coil region" evidence="10">
    <location>
        <begin position="1761"/>
        <end position="1795"/>
    </location>
</feature>
<evidence type="ECO:0000256" key="7">
    <source>
        <dbReference type="ARBA" id="ARBA00023242"/>
    </source>
</evidence>
<dbReference type="FunFam" id="1.25.10.70:FF:000002">
    <property type="entry name" value="Nucleoporin (Nup184), putative"/>
    <property type="match status" value="1"/>
</dbReference>
<dbReference type="GO" id="GO:0044611">
    <property type="term" value="C:nuclear pore inner ring"/>
    <property type="evidence" value="ECO:0007669"/>
    <property type="project" value="TreeGrafter"/>
</dbReference>
<feature type="domain" description="Nuclear pore protein Nup188 C-terminal" evidence="12">
    <location>
        <begin position="1465"/>
        <end position="1830"/>
    </location>
</feature>
<evidence type="ECO:0000256" key="8">
    <source>
        <dbReference type="ARBA" id="ARBA00038387"/>
    </source>
</evidence>
<evidence type="ECO:0000259" key="13">
    <source>
        <dbReference type="Pfam" id="PF21093"/>
    </source>
</evidence>
<evidence type="ECO:0000256" key="2">
    <source>
        <dbReference type="ARBA" id="ARBA00022448"/>
    </source>
</evidence>
<keyword evidence="3" id="KW-0509">mRNA transport</keyword>
<evidence type="ECO:0000256" key="5">
    <source>
        <dbReference type="ARBA" id="ARBA00023010"/>
    </source>
</evidence>
<dbReference type="InterPro" id="IPR041634">
    <property type="entry name" value="Nup188_C"/>
</dbReference>
<dbReference type="Pfam" id="PF18378">
    <property type="entry name" value="Nup188_C"/>
    <property type="match status" value="1"/>
</dbReference>
<reference evidence="15" key="1">
    <citation type="journal article" date="2016" name="Genome Announc.">
        <title>Draft genome sequence of Aspergillus niger strain An76.</title>
        <authorList>
            <person name="Gong W."/>
            <person name="Cheng Z."/>
            <person name="Zhang H."/>
            <person name="Liu L."/>
            <person name="Gao P."/>
            <person name="Wang L."/>
        </authorList>
    </citation>
    <scope>NUCLEOTIDE SEQUENCE [LARGE SCALE GENOMIC DNA]</scope>
    <source>
        <strain evidence="15">An76</strain>
    </source>
</reference>
<dbReference type="OrthoDB" id="102511at2759"/>
<dbReference type="Proteomes" id="UP000068243">
    <property type="component" value="Unassembled WGS sequence"/>
</dbReference>
<dbReference type="Pfam" id="PF21093">
    <property type="entry name" value="Nup188_N-subdom_III"/>
    <property type="match status" value="1"/>
</dbReference>
<dbReference type="PANTHER" id="PTHR31431">
    <property type="entry name" value="NUCLEOPORIN NUP188 HOMOLOG"/>
    <property type="match status" value="1"/>
</dbReference>
<keyword evidence="2" id="KW-0813">Transport</keyword>
<dbReference type="VEuPathDB" id="FungiDB:ASPNIDRAFT2_1129422"/>
<dbReference type="OMA" id="HSWKFFA"/>
<evidence type="ECO:0000256" key="3">
    <source>
        <dbReference type="ARBA" id="ARBA00022816"/>
    </source>
</evidence>
<dbReference type="VEuPathDB" id="FungiDB:M747DRAFT_261844"/>
<dbReference type="Pfam" id="PF10487">
    <property type="entry name" value="Nup188_N"/>
    <property type="match status" value="1"/>
</dbReference>
<gene>
    <name evidence="14" type="ORF">ABL_04481</name>
</gene>